<feature type="signal peptide" evidence="1">
    <location>
        <begin position="1"/>
        <end position="25"/>
    </location>
</feature>
<reference evidence="2" key="1">
    <citation type="journal article" date="2011" name="PLoS Biol.">
        <title>Gene gain and loss during evolution of obligate parasitism in the white rust pathogen of Arabidopsis thaliana.</title>
        <authorList>
            <person name="Kemen E."/>
            <person name="Gardiner A."/>
            <person name="Schultz-Larsen T."/>
            <person name="Kemen A.C."/>
            <person name="Balmuth A.L."/>
            <person name="Robert-Seilaniantz A."/>
            <person name="Bailey K."/>
            <person name="Holub E."/>
            <person name="Studholme D.J."/>
            <person name="Maclean D."/>
            <person name="Jones J.D."/>
        </authorList>
    </citation>
    <scope>NUCLEOTIDE SEQUENCE</scope>
</reference>
<dbReference type="HOGENOM" id="CLU_1398627_0_0_1"/>
<accession>F0WC86</accession>
<sequence>MSKITLRALLAVLSCILNRIPCIESDSGFIIETLSNMISNNEDGEARAQLTVHYNIFQETYFPNAPDESIEDVQSFITNNFPTSFRNNMANIQAEGVPDYCKKVFSLTVFLVESLYLQVMKIPAPDTGTAKSMFLDWAMYISARIDSAIPDSSVMFLYNCMIILNAINSMVYQVKATDMAGAEIVKAMHLSPDIL</sequence>
<feature type="chain" id="PRO_5003261572" evidence="1">
    <location>
        <begin position="26"/>
        <end position="195"/>
    </location>
</feature>
<evidence type="ECO:0000256" key="1">
    <source>
        <dbReference type="SAM" id="SignalP"/>
    </source>
</evidence>
<dbReference type="AlphaFoldDB" id="F0WC86"/>
<name>F0WC86_9STRA</name>
<proteinExistence type="predicted"/>
<keyword evidence="1" id="KW-0732">Signal</keyword>
<dbReference type="EMBL" id="FR824101">
    <property type="protein sequence ID" value="CCA18799.1"/>
    <property type="molecule type" value="Genomic_DNA"/>
</dbReference>
<reference evidence="2" key="2">
    <citation type="submission" date="2011-02" db="EMBL/GenBank/DDBJ databases">
        <authorList>
            <person name="MacLean D."/>
        </authorList>
    </citation>
    <scope>NUCLEOTIDE SEQUENCE</scope>
</reference>
<evidence type="ECO:0000313" key="2">
    <source>
        <dbReference type="EMBL" id="CCA18799.1"/>
    </source>
</evidence>
<gene>
    <name evidence="2" type="primary">AlNc14C56G4269</name>
    <name evidence="2" type="ORF">ALNC14_049420</name>
</gene>
<organism evidence="2">
    <name type="scientific">Albugo laibachii Nc14</name>
    <dbReference type="NCBI Taxonomy" id="890382"/>
    <lineage>
        <taxon>Eukaryota</taxon>
        <taxon>Sar</taxon>
        <taxon>Stramenopiles</taxon>
        <taxon>Oomycota</taxon>
        <taxon>Peronosporomycetes</taxon>
        <taxon>Albuginales</taxon>
        <taxon>Albuginaceae</taxon>
        <taxon>Albugo</taxon>
    </lineage>
</organism>
<protein>
    <submittedName>
        <fullName evidence="2">AlNc14C56G4269 protein</fullName>
    </submittedName>
</protein>